<dbReference type="AlphaFoldDB" id="U4LFJ7"/>
<keyword evidence="3" id="KW-1185">Reference proteome</keyword>
<name>U4LFJ7_PYROM</name>
<reference evidence="2 3" key="1">
    <citation type="journal article" date="2013" name="PLoS Genet.">
        <title>The genome and development-dependent transcriptomes of Pyronema confluens: a window into fungal evolution.</title>
        <authorList>
            <person name="Traeger S."/>
            <person name="Altegoer F."/>
            <person name="Freitag M."/>
            <person name="Gabaldon T."/>
            <person name="Kempken F."/>
            <person name="Kumar A."/>
            <person name="Marcet-Houben M."/>
            <person name="Poggeler S."/>
            <person name="Stajich J.E."/>
            <person name="Nowrousian M."/>
        </authorList>
    </citation>
    <scope>NUCLEOTIDE SEQUENCE [LARGE SCALE GENOMIC DNA]</scope>
    <source>
        <strain evidence="3">CBS 100304</strain>
        <tissue evidence="2">Vegetative mycelium</tissue>
    </source>
</reference>
<dbReference type="OrthoDB" id="10598389at2759"/>
<evidence type="ECO:0000313" key="3">
    <source>
        <dbReference type="Proteomes" id="UP000018144"/>
    </source>
</evidence>
<gene>
    <name evidence="2" type="ORF">PCON_08424</name>
</gene>
<evidence type="ECO:0000256" key="1">
    <source>
        <dbReference type="SAM" id="MobiDB-lite"/>
    </source>
</evidence>
<protein>
    <submittedName>
        <fullName evidence="2">Uncharacterized protein</fullName>
    </submittedName>
</protein>
<evidence type="ECO:0000313" key="2">
    <source>
        <dbReference type="EMBL" id="CCX30282.1"/>
    </source>
</evidence>
<sequence>MTIFGDDEDKENVPPNASTNTLLTNRWSVSKSSQASTPTLKKSTLARRPLREISAKEILRRALEE</sequence>
<proteinExistence type="predicted"/>
<feature type="compositionally biased region" description="Polar residues" evidence="1">
    <location>
        <begin position="15"/>
        <end position="42"/>
    </location>
</feature>
<organism evidence="2 3">
    <name type="scientific">Pyronema omphalodes (strain CBS 100304)</name>
    <name type="common">Pyronema confluens</name>
    <dbReference type="NCBI Taxonomy" id="1076935"/>
    <lineage>
        <taxon>Eukaryota</taxon>
        <taxon>Fungi</taxon>
        <taxon>Dikarya</taxon>
        <taxon>Ascomycota</taxon>
        <taxon>Pezizomycotina</taxon>
        <taxon>Pezizomycetes</taxon>
        <taxon>Pezizales</taxon>
        <taxon>Pyronemataceae</taxon>
        <taxon>Pyronema</taxon>
    </lineage>
</organism>
<dbReference type="Proteomes" id="UP000018144">
    <property type="component" value="Unassembled WGS sequence"/>
</dbReference>
<feature type="compositionally biased region" description="Acidic residues" evidence="1">
    <location>
        <begin position="1"/>
        <end position="10"/>
    </location>
</feature>
<accession>U4LFJ7</accession>
<dbReference type="EMBL" id="HF935433">
    <property type="protein sequence ID" value="CCX30282.1"/>
    <property type="molecule type" value="Genomic_DNA"/>
</dbReference>
<feature type="region of interest" description="Disordered" evidence="1">
    <location>
        <begin position="1"/>
        <end position="44"/>
    </location>
</feature>